<sequence length="357" mass="40891">MDLGSIIEKWYEWLRCNRSYSPNTLESYMRDLKDLISFLNTHIGGEVNVGTLEKLSVPELRSWLTSRYARGVNARSNARALSVIRNFFKYIKNNYNIDNEAVFSLSRPIQRRTLPKALSIPDIKTLVDFFLHNHYLHGAHSSLSFQCLTLESRKKEEWIPVSSTGMTGGNAKTLVKETELSDLGEPWVVKREIAIIVLLYGTGLRISEALSLKVSDVSSENLIITGKGGKQRQVFILPVVKKCIQEYIKACPYLGIDDEAQYLFVGVRGKKLGRTYVANRLQKIRRTLNLPEILSPHAFRHSFATHLLQENVDIRSIQQLLGHSSLETTQVYTHLNYQDVFNMYKNFQQSLEKKPKP</sequence>
<feature type="domain" description="Tyr recombinase" evidence="5">
    <location>
        <begin position="169"/>
        <end position="345"/>
    </location>
</feature>
<dbReference type="Gene3D" id="1.10.150.130">
    <property type="match status" value="1"/>
</dbReference>
<organism evidence="7">
    <name type="scientific">Wolbachia endosymbiont of Polyergus mexicanus</name>
    <dbReference type="NCBI Taxonomy" id="3171167"/>
    <lineage>
        <taxon>Bacteria</taxon>
        <taxon>Pseudomonadati</taxon>
        <taxon>Pseudomonadota</taxon>
        <taxon>Alphaproteobacteria</taxon>
        <taxon>Rickettsiales</taxon>
        <taxon>Anaplasmataceae</taxon>
        <taxon>Wolbachieae</taxon>
        <taxon>Wolbachia</taxon>
    </lineage>
</organism>
<gene>
    <name evidence="7" type="ORF">ABS808_00780</name>
</gene>
<dbReference type="InterPro" id="IPR013762">
    <property type="entry name" value="Integrase-like_cat_sf"/>
</dbReference>
<dbReference type="InterPro" id="IPR011010">
    <property type="entry name" value="DNA_brk_join_enz"/>
</dbReference>
<dbReference type="PANTHER" id="PTHR30349">
    <property type="entry name" value="PHAGE INTEGRASE-RELATED"/>
    <property type="match status" value="1"/>
</dbReference>
<evidence type="ECO:0000256" key="2">
    <source>
        <dbReference type="ARBA" id="ARBA00023125"/>
    </source>
</evidence>
<dbReference type="InterPro" id="IPR044068">
    <property type="entry name" value="CB"/>
</dbReference>
<accession>A0AAU7YIS7</accession>
<evidence type="ECO:0000256" key="3">
    <source>
        <dbReference type="ARBA" id="ARBA00023172"/>
    </source>
</evidence>
<dbReference type="SUPFAM" id="SSF56349">
    <property type="entry name" value="DNA breaking-rejoining enzymes"/>
    <property type="match status" value="1"/>
</dbReference>
<name>A0AAU7YIS7_9RICK</name>
<dbReference type="InterPro" id="IPR010998">
    <property type="entry name" value="Integrase_recombinase_N"/>
</dbReference>
<proteinExistence type="predicted"/>
<evidence type="ECO:0000259" key="6">
    <source>
        <dbReference type="PROSITE" id="PS51900"/>
    </source>
</evidence>
<dbReference type="PROSITE" id="PS51900">
    <property type="entry name" value="CB"/>
    <property type="match status" value="1"/>
</dbReference>
<dbReference type="Gene3D" id="1.10.443.10">
    <property type="entry name" value="Intergrase catalytic core"/>
    <property type="match status" value="1"/>
</dbReference>
<evidence type="ECO:0000313" key="7">
    <source>
        <dbReference type="EMBL" id="XCA33406.1"/>
    </source>
</evidence>
<dbReference type="SUPFAM" id="SSF47823">
    <property type="entry name" value="lambda integrase-like, N-terminal domain"/>
    <property type="match status" value="1"/>
</dbReference>
<dbReference type="Pfam" id="PF00589">
    <property type="entry name" value="Phage_integrase"/>
    <property type="match status" value="1"/>
</dbReference>
<dbReference type="InterPro" id="IPR004107">
    <property type="entry name" value="Integrase_SAM-like_N"/>
</dbReference>
<dbReference type="PANTHER" id="PTHR30349:SF90">
    <property type="entry name" value="TYROSINE RECOMBINASE XERD"/>
    <property type="match status" value="1"/>
</dbReference>
<feature type="domain" description="Core-binding (CB)" evidence="6">
    <location>
        <begin position="1"/>
        <end position="92"/>
    </location>
</feature>
<dbReference type="AlphaFoldDB" id="A0AAU7YIS7"/>
<keyword evidence="1" id="KW-0229">DNA integration</keyword>
<dbReference type="PROSITE" id="PS51898">
    <property type="entry name" value="TYR_RECOMBINASE"/>
    <property type="match status" value="1"/>
</dbReference>
<evidence type="ECO:0000259" key="5">
    <source>
        <dbReference type="PROSITE" id="PS51898"/>
    </source>
</evidence>
<evidence type="ECO:0000256" key="1">
    <source>
        <dbReference type="ARBA" id="ARBA00022908"/>
    </source>
</evidence>
<dbReference type="GO" id="GO:0003677">
    <property type="term" value="F:DNA binding"/>
    <property type="evidence" value="ECO:0007669"/>
    <property type="project" value="UniProtKB-UniRule"/>
</dbReference>
<protein>
    <submittedName>
        <fullName evidence="7">Tyrosine-type recombinase/integrase</fullName>
    </submittedName>
</protein>
<reference evidence="7" key="1">
    <citation type="submission" date="2024-06" db="EMBL/GenBank/DDBJ databases">
        <title>Genome assembly of the Polyergus mexicanus.</title>
        <authorList>
            <person name="Cash E."/>
            <person name="Tustsui N.D."/>
            <person name="Ward P."/>
            <person name="Nguyen O."/>
            <person name="Sahasrabudhe R."/>
            <person name="Fairbairn C.W."/>
            <person name="Seligmann W.E."/>
            <person name="Sacco S."/>
            <person name="Beraut E."/>
            <person name="Miller C."/>
            <person name="Toffelmier E."/>
            <person name="Shaffer H.B."/>
        </authorList>
    </citation>
    <scope>NUCLEOTIDE SEQUENCE</scope>
    <source>
        <strain evidence="7">NDT 795.1</strain>
    </source>
</reference>
<dbReference type="GO" id="GO:0006310">
    <property type="term" value="P:DNA recombination"/>
    <property type="evidence" value="ECO:0007669"/>
    <property type="project" value="UniProtKB-KW"/>
</dbReference>
<dbReference type="Pfam" id="PF02899">
    <property type="entry name" value="Phage_int_SAM_1"/>
    <property type="match status" value="1"/>
</dbReference>
<dbReference type="InterPro" id="IPR002104">
    <property type="entry name" value="Integrase_catalytic"/>
</dbReference>
<dbReference type="InterPro" id="IPR050090">
    <property type="entry name" value="Tyrosine_recombinase_XerCD"/>
</dbReference>
<keyword evidence="2 4" id="KW-0238">DNA-binding</keyword>
<dbReference type="EMBL" id="CP158586">
    <property type="protein sequence ID" value="XCA33406.1"/>
    <property type="molecule type" value="Genomic_DNA"/>
</dbReference>
<evidence type="ECO:0000256" key="4">
    <source>
        <dbReference type="PROSITE-ProRule" id="PRU01248"/>
    </source>
</evidence>
<keyword evidence="3" id="KW-0233">DNA recombination</keyword>
<dbReference type="GO" id="GO:0015074">
    <property type="term" value="P:DNA integration"/>
    <property type="evidence" value="ECO:0007669"/>
    <property type="project" value="UniProtKB-KW"/>
</dbReference>